<organism evidence="2 3">
    <name type="scientific">Fraxinus pennsylvanica</name>
    <dbReference type="NCBI Taxonomy" id="56036"/>
    <lineage>
        <taxon>Eukaryota</taxon>
        <taxon>Viridiplantae</taxon>
        <taxon>Streptophyta</taxon>
        <taxon>Embryophyta</taxon>
        <taxon>Tracheophyta</taxon>
        <taxon>Spermatophyta</taxon>
        <taxon>Magnoliopsida</taxon>
        <taxon>eudicotyledons</taxon>
        <taxon>Gunneridae</taxon>
        <taxon>Pentapetalae</taxon>
        <taxon>asterids</taxon>
        <taxon>lamiids</taxon>
        <taxon>Lamiales</taxon>
        <taxon>Oleaceae</taxon>
        <taxon>Oleeae</taxon>
        <taxon>Fraxinus</taxon>
    </lineage>
</organism>
<dbReference type="Proteomes" id="UP000834106">
    <property type="component" value="Chromosome 1"/>
</dbReference>
<dbReference type="AlphaFoldDB" id="A0AAD1YQX3"/>
<feature type="region of interest" description="Disordered" evidence="1">
    <location>
        <begin position="1"/>
        <end position="29"/>
    </location>
</feature>
<keyword evidence="3" id="KW-1185">Reference proteome</keyword>
<accession>A0AAD1YQX3</accession>
<feature type="compositionally biased region" description="Low complexity" evidence="1">
    <location>
        <begin position="20"/>
        <end position="29"/>
    </location>
</feature>
<gene>
    <name evidence="2" type="ORF">FPE_LOCUS2027</name>
</gene>
<dbReference type="EMBL" id="OU503036">
    <property type="protein sequence ID" value="CAI9754596.1"/>
    <property type="molecule type" value="Genomic_DNA"/>
</dbReference>
<reference evidence="2" key="1">
    <citation type="submission" date="2023-05" db="EMBL/GenBank/DDBJ databases">
        <authorList>
            <person name="Huff M."/>
        </authorList>
    </citation>
    <scope>NUCLEOTIDE SEQUENCE</scope>
</reference>
<evidence type="ECO:0000256" key="1">
    <source>
        <dbReference type="SAM" id="MobiDB-lite"/>
    </source>
</evidence>
<protein>
    <submittedName>
        <fullName evidence="2">Uncharacterized protein</fullName>
    </submittedName>
</protein>
<sequence>MCSETNYKRKRDRWPKNRSSETNFVNETTSSSTTTSVDVVFSVNNVELIDPASPPSSAHHRRRGRHRKIPKIDNSIMKTLPVPALPIANGCVVAVLISVESVVSRVVMDAVVKVFCVKRSRIFLCRGRGKGSIARVEVGLLLKVGGF</sequence>
<proteinExistence type="predicted"/>
<evidence type="ECO:0000313" key="3">
    <source>
        <dbReference type="Proteomes" id="UP000834106"/>
    </source>
</evidence>
<evidence type="ECO:0000313" key="2">
    <source>
        <dbReference type="EMBL" id="CAI9754596.1"/>
    </source>
</evidence>
<name>A0AAD1YQX3_9LAMI</name>